<evidence type="ECO:0000313" key="1">
    <source>
        <dbReference type="EMBL" id="DAD69191.1"/>
    </source>
</evidence>
<organism evidence="1">
    <name type="scientific">Siphoviridae sp. ct5tj9</name>
    <dbReference type="NCBI Taxonomy" id="2823564"/>
    <lineage>
        <taxon>Viruses</taxon>
        <taxon>Duplodnaviria</taxon>
        <taxon>Heunggongvirae</taxon>
        <taxon>Uroviricota</taxon>
        <taxon>Caudoviricetes</taxon>
    </lineage>
</organism>
<name>A0A8S5LH15_9CAUD</name>
<dbReference type="EMBL" id="BK014716">
    <property type="protein sequence ID" value="DAD69191.1"/>
    <property type="molecule type" value="Genomic_DNA"/>
</dbReference>
<accession>A0A8S5LH15</accession>
<sequence length="29" mass="2962">MVIKGTSSMLIPVLGLSISKSISLRVSGS</sequence>
<proteinExistence type="predicted"/>
<reference evidence="1" key="1">
    <citation type="journal article" date="2021" name="Proc. Natl. Acad. Sci. U.S.A.">
        <title>A Catalog of Tens of Thousands of Viruses from Human Metagenomes Reveals Hidden Associations with Chronic Diseases.</title>
        <authorList>
            <person name="Tisza M.J."/>
            <person name="Buck C.B."/>
        </authorList>
    </citation>
    <scope>NUCLEOTIDE SEQUENCE</scope>
    <source>
        <strain evidence="1">Ct5tj9</strain>
    </source>
</reference>
<protein>
    <submittedName>
        <fullName evidence="1">Uncharacterized protein</fullName>
    </submittedName>
</protein>